<dbReference type="SUPFAM" id="SSF89232">
    <property type="entry name" value="Hypothetical protein TM1070"/>
    <property type="match status" value="1"/>
</dbReference>
<dbReference type="Proteomes" id="UP000233782">
    <property type="component" value="Unassembled WGS sequence"/>
</dbReference>
<evidence type="ECO:0008006" key="3">
    <source>
        <dbReference type="Google" id="ProtNLM"/>
    </source>
</evidence>
<gene>
    <name evidence="1" type="ORF">BD749_1070</name>
</gene>
<comment type="caution">
    <text evidence="1">The sequence shown here is derived from an EMBL/GenBank/DDBJ whole genome shotgun (WGS) entry which is preliminary data.</text>
</comment>
<proteinExistence type="predicted"/>
<dbReference type="PIRSF" id="PIRSF008711">
    <property type="entry name" value="UCP008711"/>
    <property type="match status" value="1"/>
</dbReference>
<protein>
    <recommendedName>
        <fullName evidence="3">Sensory rhodopsin transducer</fullName>
    </recommendedName>
</protein>
<dbReference type="OrthoDB" id="512504at2"/>
<evidence type="ECO:0000313" key="1">
    <source>
        <dbReference type="EMBL" id="PKV76120.1"/>
    </source>
</evidence>
<name>A0A2N3V3B6_9BACT</name>
<dbReference type="AlphaFoldDB" id="A0A2N3V3B6"/>
<accession>A0A2N3V3B6</accession>
<evidence type="ECO:0000313" key="2">
    <source>
        <dbReference type="Proteomes" id="UP000233782"/>
    </source>
</evidence>
<keyword evidence="2" id="KW-1185">Reference proteome</keyword>
<dbReference type="Pfam" id="PF07100">
    <property type="entry name" value="ASRT"/>
    <property type="match status" value="1"/>
</dbReference>
<dbReference type="InterPro" id="IPR009794">
    <property type="entry name" value="ASRT"/>
</dbReference>
<organism evidence="1 2">
    <name type="scientific">Pontibacter ramchanderi</name>
    <dbReference type="NCBI Taxonomy" id="1179743"/>
    <lineage>
        <taxon>Bacteria</taxon>
        <taxon>Pseudomonadati</taxon>
        <taxon>Bacteroidota</taxon>
        <taxon>Cytophagia</taxon>
        <taxon>Cytophagales</taxon>
        <taxon>Hymenobacteraceae</taxon>
        <taxon>Pontibacter</taxon>
    </lineage>
</organism>
<dbReference type="EMBL" id="PJMU01000001">
    <property type="protein sequence ID" value="PKV76120.1"/>
    <property type="molecule type" value="Genomic_DNA"/>
</dbReference>
<dbReference type="Gene3D" id="2.60.290.11">
    <property type="entry name" value="TM1070-like"/>
    <property type="match status" value="1"/>
</dbReference>
<dbReference type="RefSeq" id="WP_101443283.1">
    <property type="nucleotide sequence ID" value="NZ_PJMU01000001.1"/>
</dbReference>
<sequence length="126" mass="14000">MKPQKIGSKQWVIPGGHIPFGTNGKEPEFTSHDRLSILNTSGKEADIELTIYYQDRDPDGPYPICVEAQRMKEVRFNDLIDPLAIPLDTPYACVLHSSVPVVVQFSRQDTRQSANAIATTMAFPVA</sequence>
<dbReference type="InterPro" id="IPR036698">
    <property type="entry name" value="TM1070-like_sf"/>
</dbReference>
<reference evidence="1 2" key="1">
    <citation type="submission" date="2017-12" db="EMBL/GenBank/DDBJ databases">
        <title>Genomic Encyclopedia of Type Strains, Phase III (KMG-III): the genomes of soil and plant-associated and newly described type strains.</title>
        <authorList>
            <person name="Whitman W."/>
        </authorList>
    </citation>
    <scope>NUCLEOTIDE SEQUENCE [LARGE SCALE GENOMIC DNA]</scope>
    <source>
        <strain evidence="1 2">LP43</strain>
    </source>
</reference>